<sequence>MVSAISDPTSVGHILQVAASAPIVRGDGFTANAGDVCDGGGTSCAAEARGDGNASSGAQVRGGAGISSESFKW</sequence>
<protein>
    <submittedName>
        <fullName evidence="2">Uncharacterized protein</fullName>
    </submittedName>
</protein>
<organism evidence="1 2">
    <name type="scientific">Panagrolaimus sp. PS1159</name>
    <dbReference type="NCBI Taxonomy" id="55785"/>
    <lineage>
        <taxon>Eukaryota</taxon>
        <taxon>Metazoa</taxon>
        <taxon>Ecdysozoa</taxon>
        <taxon>Nematoda</taxon>
        <taxon>Chromadorea</taxon>
        <taxon>Rhabditida</taxon>
        <taxon>Tylenchina</taxon>
        <taxon>Panagrolaimomorpha</taxon>
        <taxon>Panagrolaimoidea</taxon>
        <taxon>Panagrolaimidae</taxon>
        <taxon>Panagrolaimus</taxon>
    </lineage>
</organism>
<accession>A0AC35EYL2</accession>
<evidence type="ECO:0000313" key="2">
    <source>
        <dbReference type="WBParaSite" id="PS1159_v2.g11354.t1"/>
    </source>
</evidence>
<reference evidence="2" key="1">
    <citation type="submission" date="2022-11" db="UniProtKB">
        <authorList>
            <consortium name="WormBaseParasite"/>
        </authorList>
    </citation>
    <scope>IDENTIFICATION</scope>
</reference>
<evidence type="ECO:0000313" key="1">
    <source>
        <dbReference type="Proteomes" id="UP000887580"/>
    </source>
</evidence>
<proteinExistence type="predicted"/>
<dbReference type="Proteomes" id="UP000887580">
    <property type="component" value="Unplaced"/>
</dbReference>
<name>A0AC35EYL2_9BILA</name>
<dbReference type="WBParaSite" id="PS1159_v2.g11354.t1">
    <property type="protein sequence ID" value="PS1159_v2.g11354.t1"/>
    <property type="gene ID" value="PS1159_v2.g11354"/>
</dbReference>